<dbReference type="InterPro" id="IPR015882">
    <property type="entry name" value="HEX_bac_N"/>
</dbReference>
<proteinExistence type="inferred from homology"/>
<sequence>MLRRRNRLVPDWFACNSCTFDHHSAAVQSGSTRGSDMYTQSRWLIGPLVGALIAAAAIVAPASFGASSAYSAPDVQTIPAMQEWQPGGGSFTYARRSRIVVPEDDDAVRAVAETFADDLQAFDGRRPDITTDEPHDGDLVLMRSAPDDQLGNEGYLLSVSETLVISAPTDAGVFYGTRSVLQLLSQSTRIPGGTARDWPERSVRGLLVDNTPRHFSIEWWTNAIRQMSYFKLNETHMYVDGNGLTREEMAAVDAIAQRYHVTLVPQLNMPGHMNQVLPSHPEYQLRNTDGTLNPIALDLTNPEARRWAIDLALSYAEVFSSPIWHMGSDEYPAYPGVMDHPQLQAYAKEQFGPAATAHDLFASFQNEMNDAVRATGRTMRVWNDMIRDSDIVQLDPSVQVEYWIQDAGMTGLLGINELIARGHDVINADIGHLYYDQSRRNLDPQEMYEQFTVDGFAGGQNVTGEGRQHVLGAQIAVWLAWINTPMESDVEVLRNLDQSMWVLAQATWGSPRAMQSYDEFREIAEHIGAAPGYQYLGGDVTGDPVMVTDETGRMHYFVTTAEHELITGVQDEPGLGPWSRTTIASNVKDKPSVAVGDDGRLDVVVRTMTDGLLHAWQPDGDEWATSDVGVHVSMAPVLFAGADGSINALTVDGPRGALMHSRLAVPGEDEWTTTPIANAVGGQPDVALDGDGTAHVLARLMNGRMVHAWLPPGGQWQNVALRGQRMSGDPVLQTAAETLHYFVTADSGALVHGWLGSDGAWEQAELADDVEGVPATSLSDDGRVVVAYRTSSGSLVVQRRSATDAASWEQATVAQGVAGDPALVQDGDGDHIVFARTANHALVKAEQNVSTVTDDGRAFTGHSQFTVAIDPDNEGVRLTRRLDACIAGQRARILVDGEVVAEWGPAAQNCTDRWADQAVVLPASATAGKSEITIRNEFADGWPDFNEFRYWVDSLVAGEPVRTDTVDVGTGQEARTSEAEHGYLIEGQTFDGTRTFTYPEGGGGPDDDAWTFTAQLMAESVAGSPAVANDAGDRAAWTMRTSYGDLQVGTQIAAESGWMWWRDFLIGSVAAPNDTLEPSSANMPNVLLDDAFDTDTAGEYTVLKPTDGEAAPAPTVADGLLSVGTDGPFFSVMKSSVAATGSTTALIVDTERFLEHRTPWENSLFVGLAKDSTNYAMLWYNHQQQRLGFDVLTDGHRASSWGEVPVRLDEGDQLAVVFAGRWMTAYVQHDGQWQRVHAGAVNGTDDFADPDQRGQYHYAVGLRGDSGTILIDGIRAVSAE</sequence>
<keyword evidence="5" id="KW-0472">Membrane</keyword>
<dbReference type="SUPFAM" id="SSF55545">
    <property type="entry name" value="beta-N-acetylhexosaminidase-like domain"/>
    <property type="match status" value="1"/>
</dbReference>
<dbReference type="Gene3D" id="3.30.379.10">
    <property type="entry name" value="Chitobiase/beta-hexosaminidase domain 2-like"/>
    <property type="match status" value="1"/>
</dbReference>
<dbReference type="InterPro" id="IPR052764">
    <property type="entry name" value="GH20_Enzymes"/>
</dbReference>
<evidence type="ECO:0000256" key="5">
    <source>
        <dbReference type="SAM" id="Phobius"/>
    </source>
</evidence>
<dbReference type="Pfam" id="PF02838">
    <property type="entry name" value="Glyco_hydro_20b"/>
    <property type="match status" value="1"/>
</dbReference>
<organism evidence="9 10">
    <name type="scientific">Jiangella asiatica</name>
    <dbReference type="NCBI Taxonomy" id="2530372"/>
    <lineage>
        <taxon>Bacteria</taxon>
        <taxon>Bacillati</taxon>
        <taxon>Actinomycetota</taxon>
        <taxon>Actinomycetes</taxon>
        <taxon>Jiangellales</taxon>
        <taxon>Jiangellaceae</taxon>
        <taxon>Jiangella</taxon>
    </lineage>
</organism>
<dbReference type="InParanoid" id="A0A4R5D7Z7"/>
<dbReference type="RefSeq" id="WP_131897371.1">
    <property type="nucleotide sequence ID" value="NZ_SMKZ01000028.1"/>
</dbReference>
<comment type="similarity">
    <text evidence="1">Belongs to the glycosyl hydrolase 20 family.</text>
</comment>
<dbReference type="AlphaFoldDB" id="A0A4R5D7Z7"/>
<dbReference type="PANTHER" id="PTHR43678:SF1">
    <property type="entry name" value="BETA-N-ACETYLHEXOSAMINIDASE"/>
    <property type="match status" value="1"/>
</dbReference>
<dbReference type="SUPFAM" id="SSF51445">
    <property type="entry name" value="(Trans)glycosidases"/>
    <property type="match status" value="1"/>
</dbReference>
<dbReference type="GO" id="GO:0005975">
    <property type="term" value="P:carbohydrate metabolic process"/>
    <property type="evidence" value="ECO:0007669"/>
    <property type="project" value="InterPro"/>
</dbReference>
<dbReference type="Pfam" id="PF00728">
    <property type="entry name" value="Glyco_hydro_20"/>
    <property type="match status" value="1"/>
</dbReference>
<accession>A0A4R5D7Z7</accession>
<name>A0A4R5D7Z7_9ACTN</name>
<evidence type="ECO:0000259" key="6">
    <source>
        <dbReference type="Pfam" id="PF00728"/>
    </source>
</evidence>
<feature type="active site" description="Proton donor" evidence="4">
    <location>
        <position position="330"/>
    </location>
</feature>
<protein>
    <submittedName>
        <fullName evidence="9">Uncharacterized protein</fullName>
    </submittedName>
</protein>
<dbReference type="InterPro" id="IPR029018">
    <property type="entry name" value="Hex-like_dom2"/>
</dbReference>
<evidence type="ECO:0000256" key="3">
    <source>
        <dbReference type="ARBA" id="ARBA00023295"/>
    </source>
</evidence>
<dbReference type="PRINTS" id="PR00738">
    <property type="entry name" value="GLHYDRLASE20"/>
</dbReference>
<evidence type="ECO:0000256" key="4">
    <source>
        <dbReference type="PIRSR" id="PIRSR625705-1"/>
    </source>
</evidence>
<feature type="domain" description="Beta-hexosaminidase bacterial type N-terminal" evidence="7">
    <location>
        <begin position="76"/>
        <end position="198"/>
    </location>
</feature>
<evidence type="ECO:0000313" key="9">
    <source>
        <dbReference type="EMBL" id="TDE08020.1"/>
    </source>
</evidence>
<dbReference type="InterPro" id="IPR025705">
    <property type="entry name" value="Beta_hexosaminidase_sua/sub"/>
</dbReference>
<dbReference type="Pfam" id="PF26607">
    <property type="entry name" value="DUF8189"/>
    <property type="match status" value="1"/>
</dbReference>
<feature type="domain" description="PLL-like beta propeller" evidence="8">
    <location>
        <begin position="523"/>
        <end position="762"/>
    </location>
</feature>
<evidence type="ECO:0000313" key="10">
    <source>
        <dbReference type="Proteomes" id="UP000294739"/>
    </source>
</evidence>
<dbReference type="InterPro" id="IPR015883">
    <property type="entry name" value="Glyco_hydro_20_cat"/>
</dbReference>
<dbReference type="SUPFAM" id="SSF89372">
    <property type="entry name" value="Fucose-specific lectin"/>
    <property type="match status" value="1"/>
</dbReference>
<keyword evidence="3" id="KW-0326">Glycosidase</keyword>
<evidence type="ECO:0000259" key="8">
    <source>
        <dbReference type="Pfam" id="PF26607"/>
    </source>
</evidence>
<comment type="caution">
    <text evidence="9">The sequence shown here is derived from an EMBL/GenBank/DDBJ whole genome shotgun (WGS) entry which is preliminary data.</text>
</comment>
<evidence type="ECO:0000256" key="2">
    <source>
        <dbReference type="ARBA" id="ARBA00022801"/>
    </source>
</evidence>
<dbReference type="GO" id="GO:0004563">
    <property type="term" value="F:beta-N-acetylhexosaminidase activity"/>
    <property type="evidence" value="ECO:0007669"/>
    <property type="project" value="InterPro"/>
</dbReference>
<gene>
    <name evidence="9" type="ORF">E1269_18970</name>
</gene>
<keyword evidence="5" id="KW-1133">Transmembrane helix</keyword>
<evidence type="ECO:0000259" key="7">
    <source>
        <dbReference type="Pfam" id="PF02838"/>
    </source>
</evidence>
<feature type="transmembrane region" description="Helical" evidence="5">
    <location>
        <begin position="43"/>
        <end position="64"/>
    </location>
</feature>
<dbReference type="OrthoDB" id="5480482at2"/>
<evidence type="ECO:0000256" key="1">
    <source>
        <dbReference type="ARBA" id="ARBA00006285"/>
    </source>
</evidence>
<dbReference type="InterPro" id="IPR017853">
    <property type="entry name" value="GH"/>
</dbReference>
<reference evidence="9 10" key="1">
    <citation type="submission" date="2019-03" db="EMBL/GenBank/DDBJ databases">
        <title>Draft genome sequences of novel Actinobacteria.</title>
        <authorList>
            <person name="Sahin N."/>
            <person name="Ay H."/>
            <person name="Saygin H."/>
        </authorList>
    </citation>
    <scope>NUCLEOTIDE SEQUENCE [LARGE SCALE GENOMIC DNA]</scope>
    <source>
        <strain evidence="9 10">5K138</strain>
    </source>
</reference>
<dbReference type="PANTHER" id="PTHR43678">
    <property type="entry name" value="PUTATIVE (AFU_ORTHOLOGUE AFUA_2G00640)-RELATED"/>
    <property type="match status" value="1"/>
</dbReference>
<dbReference type="InterPro" id="IPR058502">
    <property type="entry name" value="PLL-like_beta-prop"/>
</dbReference>
<dbReference type="Proteomes" id="UP000294739">
    <property type="component" value="Unassembled WGS sequence"/>
</dbReference>
<keyword evidence="5" id="KW-0812">Transmembrane</keyword>
<dbReference type="Gene3D" id="3.20.20.80">
    <property type="entry name" value="Glycosidases"/>
    <property type="match status" value="1"/>
</dbReference>
<dbReference type="EMBL" id="SMKZ01000028">
    <property type="protein sequence ID" value="TDE08020.1"/>
    <property type="molecule type" value="Genomic_DNA"/>
</dbReference>
<feature type="domain" description="Glycoside hydrolase family 20 catalytic" evidence="6">
    <location>
        <begin position="244"/>
        <end position="492"/>
    </location>
</feature>
<keyword evidence="2" id="KW-0378">Hydrolase</keyword>
<keyword evidence="10" id="KW-1185">Reference proteome</keyword>